<dbReference type="GO" id="GO:0004350">
    <property type="term" value="F:glutamate-5-semialdehyde dehydrogenase activity"/>
    <property type="evidence" value="ECO:0007669"/>
    <property type="project" value="UniProtKB-EC"/>
</dbReference>
<comment type="subcellular location">
    <subcellularLocation>
        <location evidence="7">Cytoplasm</location>
    </subcellularLocation>
</comment>
<organism evidence="9 10">
    <name type="scientific">Olsenella absiana</name>
    <dbReference type="NCBI Taxonomy" id="3115222"/>
    <lineage>
        <taxon>Bacteria</taxon>
        <taxon>Bacillati</taxon>
        <taxon>Actinomycetota</taxon>
        <taxon>Coriobacteriia</taxon>
        <taxon>Coriobacteriales</taxon>
        <taxon>Atopobiaceae</taxon>
        <taxon>Olsenella</taxon>
    </lineage>
</organism>
<dbReference type="NCBIfam" id="NF001221">
    <property type="entry name" value="PRK00197.1"/>
    <property type="match status" value="1"/>
</dbReference>
<dbReference type="Pfam" id="PF00171">
    <property type="entry name" value="Aldedh"/>
    <property type="match status" value="1"/>
</dbReference>
<comment type="function">
    <text evidence="7">Catalyzes the NADPH-dependent reduction of L-glutamate 5-phosphate into L-glutamate 5-semialdehyde and phosphate. The product spontaneously undergoes cyclization to form 1-pyrroline-5-carboxylate.</text>
</comment>
<evidence type="ECO:0000256" key="3">
    <source>
        <dbReference type="ARBA" id="ARBA00022650"/>
    </source>
</evidence>
<evidence type="ECO:0000256" key="1">
    <source>
        <dbReference type="ARBA" id="ARBA00004985"/>
    </source>
</evidence>
<dbReference type="InterPro" id="IPR016162">
    <property type="entry name" value="Ald_DH_N"/>
</dbReference>
<dbReference type="CDD" id="cd07079">
    <property type="entry name" value="ALDH_F18-19_ProA-GPR"/>
    <property type="match status" value="1"/>
</dbReference>
<proteinExistence type="inferred from homology"/>
<evidence type="ECO:0000259" key="8">
    <source>
        <dbReference type="Pfam" id="PF00171"/>
    </source>
</evidence>
<dbReference type="HAMAP" id="MF_00412">
    <property type="entry name" value="ProA"/>
    <property type="match status" value="1"/>
</dbReference>
<evidence type="ECO:0000256" key="4">
    <source>
        <dbReference type="ARBA" id="ARBA00022857"/>
    </source>
</evidence>
<keyword evidence="2 7" id="KW-0028">Amino-acid biosynthesis</keyword>
<evidence type="ECO:0000313" key="10">
    <source>
        <dbReference type="Proteomes" id="UP001332931"/>
    </source>
</evidence>
<evidence type="ECO:0000256" key="2">
    <source>
        <dbReference type="ARBA" id="ARBA00022605"/>
    </source>
</evidence>
<reference evidence="9 10" key="1">
    <citation type="submission" date="2024-01" db="EMBL/GenBank/DDBJ databases">
        <title>Description of Olsenella sp. nov., isolated from pig feces.</title>
        <authorList>
            <person name="Chang Y.-H."/>
        </authorList>
    </citation>
    <scope>NUCLEOTIDE SEQUENCE [LARGE SCALE GENOMIC DNA]</scope>
    <source>
        <strain evidence="9 10">YH-ols2223</strain>
    </source>
</reference>
<evidence type="ECO:0000256" key="6">
    <source>
        <dbReference type="ARBA" id="ARBA00049024"/>
    </source>
</evidence>
<keyword evidence="10" id="KW-1185">Reference proteome</keyword>
<comment type="similarity">
    <text evidence="7">Belongs to the gamma-glutamyl phosphate reductase family.</text>
</comment>
<dbReference type="InterPro" id="IPR000965">
    <property type="entry name" value="GPR_dom"/>
</dbReference>
<keyword evidence="3 7" id="KW-0641">Proline biosynthesis</keyword>
<dbReference type="PANTHER" id="PTHR11063">
    <property type="entry name" value="GLUTAMATE SEMIALDEHYDE DEHYDROGENASE"/>
    <property type="match status" value="1"/>
</dbReference>
<accession>A0ABU7R8F6</accession>
<dbReference type="EC" id="1.2.1.41" evidence="7"/>
<keyword evidence="4 7" id="KW-0521">NADP</keyword>
<protein>
    <recommendedName>
        <fullName evidence="7">Gamma-glutamyl phosphate reductase</fullName>
        <shortName evidence="7">GPR</shortName>
        <ecNumber evidence="7">1.2.1.41</ecNumber>
    </recommendedName>
    <alternativeName>
        <fullName evidence="7">Glutamate-5-semialdehyde dehydrogenase</fullName>
    </alternativeName>
    <alternativeName>
        <fullName evidence="7">Glutamyl-gamma-semialdehyde dehydrogenase</fullName>
        <shortName evidence="7">GSA dehydrogenase</shortName>
    </alternativeName>
</protein>
<evidence type="ECO:0000256" key="5">
    <source>
        <dbReference type="ARBA" id="ARBA00023002"/>
    </source>
</evidence>
<dbReference type="EMBL" id="JAZGJQ010000002">
    <property type="protein sequence ID" value="MEE6146866.1"/>
    <property type="molecule type" value="Genomic_DNA"/>
</dbReference>
<dbReference type="NCBIfam" id="TIGR00407">
    <property type="entry name" value="proA"/>
    <property type="match status" value="1"/>
</dbReference>
<keyword evidence="7" id="KW-0963">Cytoplasm</keyword>
<dbReference type="InterPro" id="IPR016161">
    <property type="entry name" value="Ald_DH/histidinol_DH"/>
</dbReference>
<comment type="pathway">
    <text evidence="1 7">Amino-acid biosynthesis; L-proline biosynthesis; L-glutamate 5-semialdehyde from L-glutamate: step 2/2.</text>
</comment>
<evidence type="ECO:0000313" key="9">
    <source>
        <dbReference type="EMBL" id="MEE6146866.1"/>
    </source>
</evidence>
<dbReference type="InterPro" id="IPR012134">
    <property type="entry name" value="Glu-5-SA_DH"/>
</dbReference>
<dbReference type="RefSeq" id="WP_330957633.1">
    <property type="nucleotide sequence ID" value="NZ_JAZGJQ010000002.1"/>
</dbReference>
<dbReference type="Proteomes" id="UP001332931">
    <property type="component" value="Unassembled WGS sequence"/>
</dbReference>
<dbReference type="PIRSF" id="PIRSF000151">
    <property type="entry name" value="GPR"/>
    <property type="match status" value="1"/>
</dbReference>
<gene>
    <name evidence="7" type="primary">proA</name>
    <name evidence="9" type="ORF">VXJ25_02470</name>
</gene>
<keyword evidence="5 7" id="KW-0560">Oxidoreductase</keyword>
<sequence>MGVREEARRMKAAAPRLGASSLEQRNDALARIAAGLRDAAPIIFEANRLDLAAAEEAGLPATIRKRLRYDEVKMAESQAQLEGLQGLPDPIGRVSLNRELADGLVLTRVSCPIGVIGVIFEARPDALVQVASLCVKSGNCALLKGGKETANTNRALFEVVHRAVEGAGLPAESLALAESHAEVDELLGCDGDVDLLIPRGSNAFVRYIQEHTKIPVMGHSSGVCHVYVDKDADLELACRVVVDAKTQYPAVCNAAETLLVHEGVAAEFLPMVQAALAGRGARLRGTRQVVDLTAGDGVDPAVELMGDDEFGTEYGDYVMSSRVVSGVEEAVAHVNRWGSHHTDCIVTRDDEVAEYFMQMVDSAGVYRNCSTRFADGFRYGFGAEVGISTGKLHARGPVGLEGLETYKYRLVGHGDVVADFAEGRRSFSFRDLEA</sequence>
<feature type="domain" description="Aldehyde dehydrogenase" evidence="8">
    <location>
        <begin position="7"/>
        <end position="276"/>
    </location>
</feature>
<comment type="catalytic activity">
    <reaction evidence="6 7">
        <text>L-glutamate 5-semialdehyde + phosphate + NADP(+) = L-glutamyl 5-phosphate + NADPH + H(+)</text>
        <dbReference type="Rhea" id="RHEA:19541"/>
        <dbReference type="ChEBI" id="CHEBI:15378"/>
        <dbReference type="ChEBI" id="CHEBI:43474"/>
        <dbReference type="ChEBI" id="CHEBI:57783"/>
        <dbReference type="ChEBI" id="CHEBI:58066"/>
        <dbReference type="ChEBI" id="CHEBI:58274"/>
        <dbReference type="ChEBI" id="CHEBI:58349"/>
        <dbReference type="EC" id="1.2.1.41"/>
    </reaction>
</comment>
<evidence type="ECO:0000256" key="7">
    <source>
        <dbReference type="HAMAP-Rule" id="MF_00412"/>
    </source>
</evidence>
<name>A0ABU7R8F6_9ACTN</name>
<dbReference type="Gene3D" id="3.40.605.10">
    <property type="entry name" value="Aldehyde Dehydrogenase, Chain A, domain 1"/>
    <property type="match status" value="1"/>
</dbReference>
<comment type="caution">
    <text evidence="9">The sequence shown here is derived from an EMBL/GenBank/DDBJ whole genome shotgun (WGS) entry which is preliminary data.</text>
</comment>
<dbReference type="InterPro" id="IPR015590">
    <property type="entry name" value="Aldehyde_DH_dom"/>
</dbReference>
<dbReference type="Gene3D" id="3.40.309.10">
    <property type="entry name" value="Aldehyde Dehydrogenase, Chain A, domain 2"/>
    <property type="match status" value="1"/>
</dbReference>
<dbReference type="PANTHER" id="PTHR11063:SF8">
    <property type="entry name" value="DELTA-1-PYRROLINE-5-CARBOXYLATE SYNTHASE"/>
    <property type="match status" value="1"/>
</dbReference>
<dbReference type="SUPFAM" id="SSF53720">
    <property type="entry name" value="ALDH-like"/>
    <property type="match status" value="1"/>
</dbReference>
<dbReference type="InterPro" id="IPR016163">
    <property type="entry name" value="Ald_DH_C"/>
</dbReference>